<dbReference type="OrthoDB" id="4142065at2759"/>
<dbReference type="VEuPathDB" id="FungiDB:PV07_11367"/>
<reference evidence="2 3" key="1">
    <citation type="submission" date="2015-01" db="EMBL/GenBank/DDBJ databases">
        <title>The Genome Sequence of Cladophialophora immunda CBS83496.</title>
        <authorList>
            <consortium name="The Broad Institute Genomics Platform"/>
            <person name="Cuomo C."/>
            <person name="de Hoog S."/>
            <person name="Gorbushina A."/>
            <person name="Stielow B."/>
            <person name="Teixiera M."/>
            <person name="Abouelleil A."/>
            <person name="Chapman S.B."/>
            <person name="Priest M."/>
            <person name="Young S.K."/>
            <person name="Wortman J."/>
            <person name="Nusbaum C."/>
            <person name="Birren B."/>
        </authorList>
    </citation>
    <scope>NUCLEOTIDE SEQUENCE [LARGE SCALE GENOMIC DNA]</scope>
    <source>
        <strain evidence="2 3">CBS 83496</strain>
    </source>
</reference>
<dbReference type="EMBL" id="KN847046">
    <property type="protein sequence ID" value="KIW23144.1"/>
    <property type="molecule type" value="Genomic_DNA"/>
</dbReference>
<dbReference type="HOGENOM" id="CLU_040666_0_0_1"/>
<dbReference type="Proteomes" id="UP000054466">
    <property type="component" value="Unassembled WGS sequence"/>
</dbReference>
<keyword evidence="3" id="KW-1185">Reference proteome</keyword>
<evidence type="ECO:0008006" key="4">
    <source>
        <dbReference type="Google" id="ProtNLM"/>
    </source>
</evidence>
<dbReference type="GeneID" id="27350561"/>
<evidence type="ECO:0000313" key="2">
    <source>
        <dbReference type="EMBL" id="KIW23144.1"/>
    </source>
</evidence>
<feature type="region of interest" description="Disordered" evidence="1">
    <location>
        <begin position="1"/>
        <end position="86"/>
    </location>
</feature>
<dbReference type="PANTHER" id="PTHR37540:SF5">
    <property type="entry name" value="TRANSCRIPTION FACTOR DOMAIN-CONTAINING PROTEIN"/>
    <property type="match status" value="1"/>
</dbReference>
<dbReference type="AlphaFoldDB" id="A0A0D2CHV9"/>
<protein>
    <recommendedName>
        <fullName evidence="4">Transcription factor domain-containing protein</fullName>
    </recommendedName>
</protein>
<organism evidence="2 3">
    <name type="scientific">Cladophialophora immunda</name>
    <dbReference type="NCBI Taxonomy" id="569365"/>
    <lineage>
        <taxon>Eukaryota</taxon>
        <taxon>Fungi</taxon>
        <taxon>Dikarya</taxon>
        <taxon>Ascomycota</taxon>
        <taxon>Pezizomycotina</taxon>
        <taxon>Eurotiomycetes</taxon>
        <taxon>Chaetothyriomycetidae</taxon>
        <taxon>Chaetothyriales</taxon>
        <taxon>Herpotrichiellaceae</taxon>
        <taxon>Cladophialophora</taxon>
    </lineage>
</organism>
<proteinExistence type="predicted"/>
<feature type="compositionally biased region" description="Basic residues" evidence="1">
    <location>
        <begin position="34"/>
        <end position="53"/>
    </location>
</feature>
<name>A0A0D2CHV9_9EURO</name>
<dbReference type="RefSeq" id="XP_016243360.1">
    <property type="nucleotide sequence ID" value="XM_016398798.1"/>
</dbReference>
<feature type="compositionally biased region" description="Polar residues" evidence="1">
    <location>
        <begin position="16"/>
        <end position="26"/>
    </location>
</feature>
<sequence>MASGLQRDISHAISVPSPTRQTSKEPPTTCGVCRRPRCQLHSHRAYLAHRSRRGGGSGGGATKKPTEQQPEGTGEDDPPPPRRPKLLETSYARSYAYTRTVPSLGAGRLDGFHDLPVAGGHQAELHQSVYNLLHSKIGAATAFPLPTGLAVNEIGGSMIIPVLTDASLCLSVLAAWKAVQFLMGHIPAFPHLAYEARALQSLRRQLLAPGAAGVTDEAVLSAALLWATATMFAQPEALRRHATGVRALVAARGGLGAIGRGGAIGQAAAIRQLVLWADFLTAQFLGDDVLFTDDTDAPSDHPRMPPSLVRLSRDITIPRGFDAALGAETRRAARDLKLLLVAHDAATRTGRLSIAEYQALMGLLNRSTVARIRLAHRLRGARSLDECAVLAMNLLRLTALFHAGPLVAIVVAVVSRLREALAHQDLDTFLPGATTTTTTSTSTSTDDTNPPSNSVDVYIWACFVGLVTPFESENRSYFVEMLTAALSVRYRDRDGDGDTGWWGWPDDWQRDTLAMLRSFLWSDSALTPLYAAACQMVESHVLSPAGSGSGGTGGIGSGSGSGYGTEGWVSNPESEVDKVSGRK</sequence>
<feature type="compositionally biased region" description="Gly residues" evidence="1">
    <location>
        <begin position="547"/>
        <end position="565"/>
    </location>
</feature>
<evidence type="ECO:0000313" key="3">
    <source>
        <dbReference type="Proteomes" id="UP000054466"/>
    </source>
</evidence>
<dbReference type="PANTHER" id="PTHR37540">
    <property type="entry name" value="TRANSCRIPTION FACTOR (ACR-2), PUTATIVE-RELATED-RELATED"/>
    <property type="match status" value="1"/>
</dbReference>
<evidence type="ECO:0000256" key="1">
    <source>
        <dbReference type="SAM" id="MobiDB-lite"/>
    </source>
</evidence>
<gene>
    <name evidence="2" type="ORF">PV07_11367</name>
</gene>
<feature type="region of interest" description="Disordered" evidence="1">
    <location>
        <begin position="545"/>
        <end position="583"/>
    </location>
</feature>
<accession>A0A0D2CHV9</accession>